<evidence type="ECO:0000313" key="2">
    <source>
        <dbReference type="EMBL" id="AUH32778.1"/>
    </source>
</evidence>
<keyword evidence="1" id="KW-0472">Membrane</keyword>
<dbReference type="KEGG" id="paro:CUV01_04735"/>
<dbReference type="RefSeq" id="WP_101459452.1">
    <property type="nucleotide sequence ID" value="NZ_CP025408.1"/>
</dbReference>
<dbReference type="OrthoDB" id="7871110at2"/>
<gene>
    <name evidence="2" type="ORF">CUV01_04735</name>
</gene>
<reference evidence="2 3" key="1">
    <citation type="submission" date="2017-12" db="EMBL/GenBank/DDBJ databases">
        <authorList>
            <person name="Hurst M.R.H."/>
        </authorList>
    </citation>
    <scope>NUCLEOTIDE SEQUENCE [LARGE SCALE GENOMIC DNA]</scope>
    <source>
        <strain evidence="2 3">BM15</strain>
    </source>
</reference>
<evidence type="ECO:0000256" key="1">
    <source>
        <dbReference type="SAM" id="Phobius"/>
    </source>
</evidence>
<proteinExistence type="predicted"/>
<dbReference type="EMBL" id="CP025408">
    <property type="protein sequence ID" value="AUH32778.1"/>
    <property type="molecule type" value="Genomic_DNA"/>
</dbReference>
<sequence length="190" mass="20128">MTRTRIVRWLRVLLPLIALAILSTLFLLSKEPDEDPTIPYADVDAADMARDPRMTSPDYAGVTADGAAITLRANELRNGDGGQGSADGLRMTLRAADGLAADLTAPDAMIEDGMIRLSGGVRMTTSTGWAVTTPNIDSATDRALIEAPAEVNAFAPFGQLSAGAMQLTRDAPDGDHVLNFTDGVNLIYQP</sequence>
<feature type="transmembrane region" description="Helical" evidence="1">
    <location>
        <begin position="12"/>
        <end position="29"/>
    </location>
</feature>
<keyword evidence="3" id="KW-1185">Reference proteome</keyword>
<protein>
    <recommendedName>
        <fullName evidence="4">Lipopolysaccharide export system protein LptC</fullName>
    </recommendedName>
</protein>
<evidence type="ECO:0008006" key="4">
    <source>
        <dbReference type="Google" id="ProtNLM"/>
    </source>
</evidence>
<name>A0A2K9ECW1_9RHOB</name>
<dbReference type="Proteomes" id="UP000233742">
    <property type="component" value="Chromosome"/>
</dbReference>
<accession>A0A2K9ECW1</accession>
<keyword evidence="1" id="KW-0812">Transmembrane</keyword>
<organism evidence="2 3">
    <name type="scientific">Paracoccus tegillarcae</name>
    <dbReference type="NCBI Taxonomy" id="1529068"/>
    <lineage>
        <taxon>Bacteria</taxon>
        <taxon>Pseudomonadati</taxon>
        <taxon>Pseudomonadota</taxon>
        <taxon>Alphaproteobacteria</taxon>
        <taxon>Rhodobacterales</taxon>
        <taxon>Paracoccaceae</taxon>
        <taxon>Paracoccus</taxon>
    </lineage>
</organism>
<dbReference type="AlphaFoldDB" id="A0A2K9ECW1"/>
<evidence type="ECO:0000313" key="3">
    <source>
        <dbReference type="Proteomes" id="UP000233742"/>
    </source>
</evidence>
<keyword evidence="1" id="KW-1133">Transmembrane helix</keyword>